<keyword evidence="3" id="KW-1185">Reference proteome</keyword>
<sequence>MSHGKKKKKNEAEKIAPKIRTNNPQRPVLWFAQYPTVTRPWNLLFGRRSYVTAGPVAAAKTKGGGRSPASPVARWDTEKLPTAEGSDTLTPKHRCKIPKGQNRPPLQTDPHDPDNRSRVLCDDAVQPLHFVSQFFPAQHAPSS</sequence>
<feature type="region of interest" description="Disordered" evidence="1">
    <location>
        <begin position="56"/>
        <end position="118"/>
    </location>
</feature>
<dbReference type="AlphaFoldDB" id="A0AA40B0U2"/>
<accession>A0AA40B0U2</accession>
<organism evidence="2 3">
    <name type="scientific">Lasiosphaeris hirsuta</name>
    <dbReference type="NCBI Taxonomy" id="260670"/>
    <lineage>
        <taxon>Eukaryota</taxon>
        <taxon>Fungi</taxon>
        <taxon>Dikarya</taxon>
        <taxon>Ascomycota</taxon>
        <taxon>Pezizomycotina</taxon>
        <taxon>Sordariomycetes</taxon>
        <taxon>Sordariomycetidae</taxon>
        <taxon>Sordariales</taxon>
        <taxon>Lasiosphaeriaceae</taxon>
        <taxon>Lasiosphaeris</taxon>
    </lineage>
</organism>
<name>A0AA40B0U2_9PEZI</name>
<evidence type="ECO:0000313" key="2">
    <source>
        <dbReference type="EMBL" id="KAK0725519.1"/>
    </source>
</evidence>
<proteinExistence type="predicted"/>
<feature type="region of interest" description="Disordered" evidence="1">
    <location>
        <begin position="1"/>
        <end position="20"/>
    </location>
</feature>
<dbReference type="EMBL" id="JAUKUA010000002">
    <property type="protein sequence ID" value="KAK0725519.1"/>
    <property type="molecule type" value="Genomic_DNA"/>
</dbReference>
<dbReference type="Proteomes" id="UP001172102">
    <property type="component" value="Unassembled WGS sequence"/>
</dbReference>
<protein>
    <submittedName>
        <fullName evidence="2">Uncharacterized protein</fullName>
    </submittedName>
</protein>
<reference evidence="2" key="1">
    <citation type="submission" date="2023-06" db="EMBL/GenBank/DDBJ databases">
        <title>Genome-scale phylogeny and comparative genomics of the fungal order Sordariales.</title>
        <authorList>
            <consortium name="Lawrence Berkeley National Laboratory"/>
            <person name="Hensen N."/>
            <person name="Bonometti L."/>
            <person name="Westerberg I."/>
            <person name="Brannstrom I.O."/>
            <person name="Guillou S."/>
            <person name="Cros-Aarteil S."/>
            <person name="Calhoun S."/>
            <person name="Haridas S."/>
            <person name="Kuo A."/>
            <person name="Mondo S."/>
            <person name="Pangilinan J."/>
            <person name="Riley R."/>
            <person name="Labutti K."/>
            <person name="Andreopoulos B."/>
            <person name="Lipzen A."/>
            <person name="Chen C."/>
            <person name="Yanf M."/>
            <person name="Daum C."/>
            <person name="Ng V."/>
            <person name="Clum A."/>
            <person name="Steindorff A."/>
            <person name="Ohm R."/>
            <person name="Martin F."/>
            <person name="Silar P."/>
            <person name="Natvig D."/>
            <person name="Lalanne C."/>
            <person name="Gautier V."/>
            <person name="Ament-Velasquez S.L."/>
            <person name="Kruys A."/>
            <person name="Hutchinson M.I."/>
            <person name="Powell A.J."/>
            <person name="Barry K."/>
            <person name="Miller A.N."/>
            <person name="Grigoriev I.V."/>
            <person name="Debuchy R."/>
            <person name="Gladieux P."/>
            <person name="Thoren M.H."/>
            <person name="Johannesson H."/>
        </authorList>
    </citation>
    <scope>NUCLEOTIDE SEQUENCE</scope>
    <source>
        <strain evidence="2">SMH4607-1</strain>
    </source>
</reference>
<evidence type="ECO:0000256" key="1">
    <source>
        <dbReference type="SAM" id="MobiDB-lite"/>
    </source>
</evidence>
<feature type="compositionally biased region" description="Basic and acidic residues" evidence="1">
    <location>
        <begin position="109"/>
        <end position="118"/>
    </location>
</feature>
<evidence type="ECO:0000313" key="3">
    <source>
        <dbReference type="Proteomes" id="UP001172102"/>
    </source>
</evidence>
<gene>
    <name evidence="2" type="ORF">B0H67DRAFT_134253</name>
</gene>
<comment type="caution">
    <text evidence="2">The sequence shown here is derived from an EMBL/GenBank/DDBJ whole genome shotgun (WGS) entry which is preliminary data.</text>
</comment>